<accession>A0A6F9XQH5</accession>
<proteinExistence type="predicted"/>
<sequence length="141" mass="15579">MDSDLMAYLKNICVKNGIRVIFENRLSAFTPSSASLKARCIVLNMNFHNRKELPLQFAHEIAHVLNGSSYDLAFYHASFSSHSKIEKVANVGAVKLLLDYANSNDIPVTNMVNFMASFGIPTALIETVNETLGLYLSAKHG</sequence>
<dbReference type="Proteomes" id="UP000494178">
    <property type="component" value="Unassembled WGS sequence"/>
</dbReference>
<dbReference type="AlphaFoldDB" id="A0A6F9XQH5"/>
<feature type="domain" description="IrrE N-terminal-like" evidence="1">
    <location>
        <begin position="29"/>
        <end position="105"/>
    </location>
</feature>
<evidence type="ECO:0000313" key="2">
    <source>
        <dbReference type="EMBL" id="GET07531.1"/>
    </source>
</evidence>
<organism evidence="2">
    <name type="scientific">Ligilactobacillus agilis</name>
    <dbReference type="NCBI Taxonomy" id="1601"/>
    <lineage>
        <taxon>Bacteria</taxon>
        <taxon>Bacillati</taxon>
        <taxon>Bacillota</taxon>
        <taxon>Bacilli</taxon>
        <taxon>Lactobacillales</taxon>
        <taxon>Lactobacillaceae</taxon>
        <taxon>Ligilactobacillus</taxon>
    </lineage>
</organism>
<protein>
    <recommendedName>
        <fullName evidence="1">IrrE N-terminal-like domain-containing protein</fullName>
    </recommendedName>
</protein>
<dbReference type="RefSeq" id="WP_172585464.1">
    <property type="nucleotide sequence ID" value="NZ_BLAN01000006.1"/>
</dbReference>
<dbReference type="InterPro" id="IPR010359">
    <property type="entry name" value="IrrE_HExxH"/>
</dbReference>
<dbReference type="Pfam" id="PF06114">
    <property type="entry name" value="Peptidase_M78"/>
    <property type="match status" value="1"/>
</dbReference>
<dbReference type="EMBL" id="BLAN01000006">
    <property type="protein sequence ID" value="GET07531.1"/>
    <property type="molecule type" value="Genomic_DNA"/>
</dbReference>
<gene>
    <name evidence="2" type="ORF">SY111_01550</name>
</gene>
<reference evidence="2" key="1">
    <citation type="submission" date="2019-10" db="EMBL/GenBank/DDBJ databases">
        <title>Lactobacillus agilis SY111 Whole Genome Sequencing Project.</title>
        <authorList>
            <person name="Suzuki S."/>
            <person name="Endo A."/>
            <person name="Maeno S."/>
            <person name="Shiwa Y."/>
            <person name="Matsutani M."/>
            <person name="Kajikawa A."/>
        </authorList>
    </citation>
    <scope>NUCLEOTIDE SEQUENCE</scope>
    <source>
        <strain evidence="2">SY111</strain>
    </source>
</reference>
<name>A0A6F9XQH5_9LACO</name>
<comment type="caution">
    <text evidence="2">The sequence shown here is derived from an EMBL/GenBank/DDBJ whole genome shotgun (WGS) entry which is preliminary data.</text>
</comment>
<evidence type="ECO:0000259" key="1">
    <source>
        <dbReference type="Pfam" id="PF06114"/>
    </source>
</evidence>